<proteinExistence type="inferred from homology"/>
<protein>
    <recommendedName>
        <fullName evidence="7">Complex III assembly factor LYRM7</fullName>
    </recommendedName>
    <alternativeName>
        <fullName evidence="8">LYR motif-containing protein 7</fullName>
    </alternativeName>
</protein>
<keyword evidence="9" id="KW-1133">Transmembrane helix</keyword>
<comment type="function">
    <text evidence="5">Assembly factor required for Rieske Fe-S protein UQCRFS1 incorporation into the cytochrome b-c1 (CIII) complex. Functions as a chaperone, binding to this subunit within the mitochondrial matrix and stabilizing it prior to its translocation and insertion into the late CIII dimeric intermediate within the mitochondrial inner membrane.</text>
</comment>
<comment type="subcellular location">
    <subcellularLocation>
        <location evidence="1">Mitochondrion matrix</location>
    </subcellularLocation>
</comment>
<dbReference type="PANTHER" id="PTHR46749:SF1">
    <property type="entry name" value="COMPLEX III ASSEMBLY FACTOR LYRM7"/>
    <property type="match status" value="1"/>
</dbReference>
<reference evidence="12" key="1">
    <citation type="submission" date="2025-08" db="UniProtKB">
        <authorList>
            <consortium name="RefSeq"/>
        </authorList>
    </citation>
    <scope>IDENTIFICATION</scope>
    <source>
        <tissue evidence="12">Blood</tissue>
    </source>
</reference>
<evidence type="ECO:0000259" key="10">
    <source>
        <dbReference type="Pfam" id="PF05347"/>
    </source>
</evidence>
<evidence type="ECO:0000313" key="12">
    <source>
        <dbReference type="RefSeq" id="XP_070649310.1"/>
    </source>
</evidence>
<dbReference type="InterPro" id="IPR008011">
    <property type="entry name" value="Complex1_LYR_dom"/>
</dbReference>
<evidence type="ECO:0000313" key="11">
    <source>
        <dbReference type="Proteomes" id="UP001652663"/>
    </source>
</evidence>
<dbReference type="Proteomes" id="UP001652663">
    <property type="component" value="Chromosome 7"/>
</dbReference>
<dbReference type="InterPro" id="IPR050435">
    <property type="entry name" value="MZM1/LYRM7"/>
</dbReference>
<dbReference type="CDD" id="cd20267">
    <property type="entry name" value="Complex1_LYR_LYRM7"/>
    <property type="match status" value="1"/>
</dbReference>
<keyword evidence="9" id="KW-0472">Membrane</keyword>
<evidence type="ECO:0000256" key="6">
    <source>
        <dbReference type="ARBA" id="ARBA00025809"/>
    </source>
</evidence>
<keyword evidence="3" id="KW-0496">Mitochondrion</keyword>
<sequence length="187" mass="21027">MLSFKPTFSLSSFTFINRLSSSSLSAIRVVSSAYLKLLIFLPAILIPVCASSSLAFCVMHSPYWCMKHIYAYSLPSVGCLPSTSNLFLFPPQQSKNLFQQPSASTVVPFTRLLKPKSLKSSTLLCGFSTQVLQLFKTLHRTRQQVFKNDARALEAARIKINEEFKCNKTETSPKKIEENWSLGKTFL</sequence>
<comment type="subunit">
    <text evidence="6">Interacts with UQCRFS1.</text>
</comment>
<evidence type="ECO:0000256" key="8">
    <source>
        <dbReference type="ARBA" id="ARBA00031830"/>
    </source>
</evidence>
<evidence type="ECO:0000256" key="4">
    <source>
        <dbReference type="ARBA" id="ARBA00023186"/>
    </source>
</evidence>
<dbReference type="PANTHER" id="PTHR46749">
    <property type="entry name" value="COMPLEX III ASSEMBLY FACTOR LYRM7"/>
    <property type="match status" value="1"/>
</dbReference>
<gene>
    <name evidence="12" type="primary">LYRM7</name>
</gene>
<accession>A0ABM4SND2</accession>
<dbReference type="RefSeq" id="XP_070649310.1">
    <property type="nucleotide sequence ID" value="XM_070793209.1"/>
</dbReference>
<feature type="transmembrane region" description="Helical" evidence="9">
    <location>
        <begin position="35"/>
        <end position="57"/>
    </location>
</feature>
<feature type="domain" description="Complex 1 LYR protein" evidence="10">
    <location>
        <begin position="130"/>
        <end position="185"/>
    </location>
</feature>
<dbReference type="Pfam" id="PF05347">
    <property type="entry name" value="Complex1_LYR"/>
    <property type="match status" value="1"/>
</dbReference>
<organism evidence="11 12">
    <name type="scientific">Bos indicus</name>
    <name type="common">Zebu</name>
    <dbReference type="NCBI Taxonomy" id="9915"/>
    <lineage>
        <taxon>Eukaryota</taxon>
        <taxon>Metazoa</taxon>
        <taxon>Chordata</taxon>
        <taxon>Craniata</taxon>
        <taxon>Vertebrata</taxon>
        <taxon>Euteleostomi</taxon>
        <taxon>Mammalia</taxon>
        <taxon>Eutheria</taxon>
        <taxon>Laurasiatheria</taxon>
        <taxon>Artiodactyla</taxon>
        <taxon>Ruminantia</taxon>
        <taxon>Pecora</taxon>
        <taxon>Bovidae</taxon>
        <taxon>Bovinae</taxon>
        <taxon>Bos</taxon>
    </lineage>
</organism>
<keyword evidence="9" id="KW-0812">Transmembrane</keyword>
<keyword evidence="11" id="KW-1185">Reference proteome</keyword>
<keyword evidence="4" id="KW-0143">Chaperone</keyword>
<evidence type="ECO:0000256" key="1">
    <source>
        <dbReference type="ARBA" id="ARBA00004305"/>
    </source>
</evidence>
<name>A0ABM4SND2_BOSIN</name>
<dbReference type="InterPro" id="IPR045298">
    <property type="entry name" value="Complex1_LYR_LYRM7"/>
</dbReference>
<dbReference type="GeneID" id="109561830"/>
<evidence type="ECO:0000256" key="5">
    <source>
        <dbReference type="ARBA" id="ARBA00025430"/>
    </source>
</evidence>
<evidence type="ECO:0000256" key="7">
    <source>
        <dbReference type="ARBA" id="ARBA00026165"/>
    </source>
</evidence>
<comment type="similarity">
    <text evidence="2">Belongs to the complex I LYR family.</text>
</comment>
<evidence type="ECO:0000256" key="3">
    <source>
        <dbReference type="ARBA" id="ARBA00023128"/>
    </source>
</evidence>
<evidence type="ECO:0000256" key="9">
    <source>
        <dbReference type="SAM" id="Phobius"/>
    </source>
</evidence>
<evidence type="ECO:0000256" key="2">
    <source>
        <dbReference type="ARBA" id="ARBA00009508"/>
    </source>
</evidence>